<gene>
    <name evidence="3" type="primary">CSON004364</name>
</gene>
<evidence type="ECO:0000313" key="3">
    <source>
        <dbReference type="EMBL" id="SSX21238.1"/>
    </source>
</evidence>
<name>A0A336M5D6_CULSO</name>
<feature type="chain" id="PRO_5016400863" evidence="2">
    <location>
        <begin position="19"/>
        <end position="225"/>
    </location>
</feature>
<accession>A0A336M5D6</accession>
<dbReference type="EMBL" id="UFQT01000185">
    <property type="protein sequence ID" value="SSX21238.1"/>
    <property type="molecule type" value="Genomic_DNA"/>
</dbReference>
<feature type="region of interest" description="Disordered" evidence="1">
    <location>
        <begin position="123"/>
        <end position="183"/>
    </location>
</feature>
<feature type="compositionally biased region" description="Acidic residues" evidence="1">
    <location>
        <begin position="160"/>
        <end position="169"/>
    </location>
</feature>
<dbReference type="AlphaFoldDB" id="A0A336M5D6"/>
<proteinExistence type="predicted"/>
<dbReference type="VEuPathDB" id="VectorBase:CSON004364"/>
<organism evidence="3">
    <name type="scientific">Culicoides sonorensis</name>
    <name type="common">Biting midge</name>
    <dbReference type="NCBI Taxonomy" id="179676"/>
    <lineage>
        <taxon>Eukaryota</taxon>
        <taxon>Metazoa</taxon>
        <taxon>Ecdysozoa</taxon>
        <taxon>Arthropoda</taxon>
        <taxon>Hexapoda</taxon>
        <taxon>Insecta</taxon>
        <taxon>Pterygota</taxon>
        <taxon>Neoptera</taxon>
        <taxon>Endopterygota</taxon>
        <taxon>Diptera</taxon>
        <taxon>Nematocera</taxon>
        <taxon>Chironomoidea</taxon>
        <taxon>Ceratopogonidae</taxon>
        <taxon>Ceratopogoninae</taxon>
        <taxon>Culicoides</taxon>
        <taxon>Monoculicoides</taxon>
    </lineage>
</organism>
<protein>
    <submittedName>
        <fullName evidence="3">CSON004364 protein</fullName>
    </submittedName>
</protein>
<feature type="region of interest" description="Disordered" evidence="1">
    <location>
        <begin position="203"/>
        <end position="225"/>
    </location>
</feature>
<dbReference type="OMA" id="APQQRFM"/>
<keyword evidence="2" id="KW-0732">Signal</keyword>
<sequence length="225" mass="24338">MSIISVITVLTCVSMAVSLPTPQGMYLYGTSPYSRNSPLQQAMYMHLYSQPLRANRPSGVSAYASGNLIKTGTYLKDAEYIKRKVNGRLHTVSSVAEASPEDNEPELLNDDADVQEDYVPQDFPEQDVPEQDVPVQDDTPLADTPLKPKKTKVEVHLDTQNDDDDDDDYAPARRGGSSGSNTYFPIKFGNTNGGAIAIANAFSNGKGGTAASRATAYGNPTKKRV</sequence>
<evidence type="ECO:0000256" key="2">
    <source>
        <dbReference type="SAM" id="SignalP"/>
    </source>
</evidence>
<evidence type="ECO:0000256" key="1">
    <source>
        <dbReference type="SAM" id="MobiDB-lite"/>
    </source>
</evidence>
<reference evidence="3" key="1">
    <citation type="submission" date="2018-07" db="EMBL/GenBank/DDBJ databases">
        <authorList>
            <person name="Quirk P.G."/>
            <person name="Krulwich T.A."/>
        </authorList>
    </citation>
    <scope>NUCLEOTIDE SEQUENCE</scope>
</reference>
<feature type="signal peptide" evidence="2">
    <location>
        <begin position="1"/>
        <end position="18"/>
    </location>
</feature>